<evidence type="ECO:0000313" key="14">
    <source>
        <dbReference type="Proteomes" id="UP001310386"/>
    </source>
</evidence>
<dbReference type="Pfam" id="PF00512">
    <property type="entry name" value="HisKA"/>
    <property type="match status" value="1"/>
</dbReference>
<evidence type="ECO:0000256" key="1">
    <source>
        <dbReference type="ARBA" id="ARBA00000085"/>
    </source>
</evidence>
<evidence type="ECO:0000256" key="6">
    <source>
        <dbReference type="ARBA" id="ARBA00022777"/>
    </source>
</evidence>
<keyword evidence="7" id="KW-0067">ATP-binding</keyword>
<dbReference type="Pfam" id="PF13426">
    <property type="entry name" value="PAS_9"/>
    <property type="match status" value="1"/>
</dbReference>
<dbReference type="SUPFAM" id="SSF55874">
    <property type="entry name" value="ATPase domain of HSP90 chaperone/DNA topoisomerase II/histidine kinase"/>
    <property type="match status" value="1"/>
</dbReference>
<evidence type="ECO:0000256" key="4">
    <source>
        <dbReference type="ARBA" id="ARBA00022679"/>
    </source>
</evidence>
<comment type="caution">
    <text evidence="13">The sequence shown here is derived from an EMBL/GenBank/DDBJ whole genome shotgun (WGS) entry which is preliminary data.</text>
</comment>
<dbReference type="EMBL" id="JAYJLD010000020">
    <property type="protein sequence ID" value="MEB3102667.1"/>
    <property type="molecule type" value="Genomic_DNA"/>
</dbReference>
<dbReference type="InterPro" id="IPR000700">
    <property type="entry name" value="PAS-assoc_C"/>
</dbReference>
<evidence type="ECO:0000313" key="13">
    <source>
        <dbReference type="EMBL" id="MEB3102667.1"/>
    </source>
</evidence>
<dbReference type="CDD" id="cd00130">
    <property type="entry name" value="PAS"/>
    <property type="match status" value="2"/>
</dbReference>
<feature type="domain" description="PAS" evidence="11">
    <location>
        <begin position="192"/>
        <end position="263"/>
    </location>
</feature>
<feature type="domain" description="PAC" evidence="12">
    <location>
        <begin position="138"/>
        <end position="191"/>
    </location>
</feature>
<dbReference type="Gene3D" id="3.30.565.10">
    <property type="entry name" value="Histidine kinase-like ATPase, C-terminal domain"/>
    <property type="match status" value="1"/>
</dbReference>
<dbReference type="SMART" id="SM00387">
    <property type="entry name" value="HATPase_c"/>
    <property type="match status" value="1"/>
</dbReference>
<name>A0ABU5ZKA1_9BACL</name>
<reference evidence="13" key="1">
    <citation type="submission" date="2023-12" db="EMBL/GenBank/DDBJ databases">
        <title>Fervidustalea candida gen. nov., sp. nov., a novel member of the family Paenibacillaceae isolated from a geothermal area.</title>
        <authorList>
            <person name="Li W.-J."/>
            <person name="Jiao J.-Y."/>
            <person name="Chen Y."/>
        </authorList>
    </citation>
    <scope>NUCLEOTIDE SEQUENCE</scope>
    <source>
        <strain evidence="13">SYSU GA230002</strain>
    </source>
</reference>
<feature type="domain" description="Histidine kinase" evidence="10">
    <location>
        <begin position="332"/>
        <end position="535"/>
    </location>
</feature>
<dbReference type="SUPFAM" id="SSF55785">
    <property type="entry name" value="PYP-like sensor domain (PAS domain)"/>
    <property type="match status" value="2"/>
</dbReference>
<protein>
    <recommendedName>
        <fullName evidence="2">histidine kinase</fullName>
        <ecNumber evidence="2">2.7.13.3</ecNumber>
    </recommendedName>
</protein>
<dbReference type="Pfam" id="PF02518">
    <property type="entry name" value="HATPase_c"/>
    <property type="match status" value="1"/>
</dbReference>
<accession>A0ABU5ZKA1</accession>
<dbReference type="NCBIfam" id="TIGR00229">
    <property type="entry name" value="sensory_box"/>
    <property type="match status" value="2"/>
</dbReference>
<evidence type="ECO:0000256" key="5">
    <source>
        <dbReference type="ARBA" id="ARBA00022741"/>
    </source>
</evidence>
<dbReference type="PROSITE" id="PS50109">
    <property type="entry name" value="HIS_KIN"/>
    <property type="match status" value="1"/>
</dbReference>
<proteinExistence type="predicted"/>
<dbReference type="PROSITE" id="PS50112">
    <property type="entry name" value="PAS"/>
    <property type="match status" value="2"/>
</dbReference>
<comment type="catalytic activity">
    <reaction evidence="1">
        <text>ATP + protein L-histidine = ADP + protein N-phospho-L-histidine.</text>
        <dbReference type="EC" id="2.7.13.3"/>
    </reaction>
</comment>
<evidence type="ECO:0000259" key="11">
    <source>
        <dbReference type="PROSITE" id="PS50112"/>
    </source>
</evidence>
<evidence type="ECO:0000259" key="10">
    <source>
        <dbReference type="PROSITE" id="PS50109"/>
    </source>
</evidence>
<feature type="domain" description="PAS" evidence="11">
    <location>
        <begin position="64"/>
        <end position="136"/>
    </location>
</feature>
<keyword evidence="8" id="KW-0902">Two-component regulatory system</keyword>
<dbReference type="Proteomes" id="UP001310386">
    <property type="component" value="Unassembled WGS sequence"/>
</dbReference>
<dbReference type="PROSITE" id="PS50113">
    <property type="entry name" value="PAC"/>
    <property type="match status" value="2"/>
</dbReference>
<evidence type="ECO:0000256" key="9">
    <source>
        <dbReference type="SAM" id="Phobius"/>
    </source>
</evidence>
<dbReference type="InterPro" id="IPR004358">
    <property type="entry name" value="Sig_transdc_His_kin-like_C"/>
</dbReference>
<dbReference type="InterPro" id="IPR036890">
    <property type="entry name" value="HATPase_C_sf"/>
</dbReference>
<evidence type="ECO:0000256" key="2">
    <source>
        <dbReference type="ARBA" id="ARBA00012438"/>
    </source>
</evidence>
<dbReference type="Pfam" id="PF08447">
    <property type="entry name" value="PAS_3"/>
    <property type="match status" value="1"/>
</dbReference>
<dbReference type="Gene3D" id="3.30.450.20">
    <property type="entry name" value="PAS domain"/>
    <property type="match status" value="2"/>
</dbReference>
<dbReference type="InterPro" id="IPR013655">
    <property type="entry name" value="PAS_fold_3"/>
</dbReference>
<dbReference type="PRINTS" id="PR00344">
    <property type="entry name" value="BCTRLSENSOR"/>
</dbReference>
<dbReference type="PANTHER" id="PTHR43065">
    <property type="entry name" value="SENSOR HISTIDINE KINASE"/>
    <property type="match status" value="1"/>
</dbReference>
<keyword evidence="9" id="KW-0472">Membrane</keyword>
<dbReference type="InterPro" id="IPR001610">
    <property type="entry name" value="PAC"/>
</dbReference>
<sequence length="536" mass="61324">MKKHYGKIIVTIIVIAMIAVHYSFDLTTYENVEIFEMLIIFIMAFFFSLQYDKAKYYAKELIRKQTEMKRIFHHVDAAIWSKDLSTDSVEISKAIEVIFGIARQNLIEDPDAWINAVHPEDRHIYLEMRAELLSGKPSIREYRIISPADGTVKYIQDRGKPILDANGRLVKLIGVVLDMSDRRRVEESLLATKHQLESFLENNIDAIAICDKSGRVILINKAFEQMYGWSQSEILGKYMWELPTIPSDFKNEAAMLKNELQAGRSVREFETRRVRRDGSLINVILTGSPLPDAKGNMDGWSLIARDITERKRTEELLLQQEKLSIAGQLAAGVAHEIRNPFTSLKGFLQLSKSKLDQKHYDIMQSELSRINDIIDDFLQLAKPQRIKFQVTDLHAILKDIVAILETQAILNNIQILQDLQEQIPLITCEPNQIKQVLINLLKNAMEAMPHGGNILLQMKHEDEDRILLRIQDEGIGIAEDRLPKLGEPFYTTKDHGTGLGLMLCYKIIDHHKGRIEIRSELHKGTTVDIILPVQSA</sequence>
<keyword evidence="3" id="KW-0597">Phosphoprotein</keyword>
<dbReference type="CDD" id="cd00082">
    <property type="entry name" value="HisKA"/>
    <property type="match status" value="1"/>
</dbReference>
<dbReference type="PANTHER" id="PTHR43065:SF34">
    <property type="entry name" value="SPORULATION KINASE A"/>
    <property type="match status" value="1"/>
</dbReference>
<dbReference type="SMART" id="SM00086">
    <property type="entry name" value="PAC"/>
    <property type="match status" value="2"/>
</dbReference>
<feature type="transmembrane region" description="Helical" evidence="9">
    <location>
        <begin position="34"/>
        <end position="51"/>
    </location>
</feature>
<evidence type="ECO:0000256" key="7">
    <source>
        <dbReference type="ARBA" id="ARBA00022840"/>
    </source>
</evidence>
<feature type="domain" description="PAC" evidence="12">
    <location>
        <begin position="267"/>
        <end position="319"/>
    </location>
</feature>
<keyword evidence="6" id="KW-0418">Kinase</keyword>
<organism evidence="13 14">
    <name type="scientific">Ferviditalea candida</name>
    <dbReference type="NCBI Taxonomy" id="3108399"/>
    <lineage>
        <taxon>Bacteria</taxon>
        <taxon>Bacillati</taxon>
        <taxon>Bacillota</taxon>
        <taxon>Bacilli</taxon>
        <taxon>Bacillales</taxon>
        <taxon>Paenibacillaceae</taxon>
        <taxon>Ferviditalea</taxon>
    </lineage>
</organism>
<dbReference type="SMART" id="SM00388">
    <property type="entry name" value="HisKA"/>
    <property type="match status" value="1"/>
</dbReference>
<dbReference type="SUPFAM" id="SSF47384">
    <property type="entry name" value="Homodimeric domain of signal transducing histidine kinase"/>
    <property type="match status" value="1"/>
</dbReference>
<keyword evidence="4" id="KW-0808">Transferase</keyword>
<dbReference type="InterPro" id="IPR036097">
    <property type="entry name" value="HisK_dim/P_sf"/>
</dbReference>
<dbReference type="InterPro" id="IPR003661">
    <property type="entry name" value="HisK_dim/P_dom"/>
</dbReference>
<keyword evidence="5" id="KW-0547">Nucleotide-binding</keyword>
<evidence type="ECO:0000259" key="12">
    <source>
        <dbReference type="PROSITE" id="PS50113"/>
    </source>
</evidence>
<dbReference type="EC" id="2.7.13.3" evidence="2"/>
<dbReference type="RefSeq" id="WP_371754786.1">
    <property type="nucleotide sequence ID" value="NZ_JAYJLD010000020.1"/>
</dbReference>
<dbReference type="InterPro" id="IPR005467">
    <property type="entry name" value="His_kinase_dom"/>
</dbReference>
<dbReference type="InterPro" id="IPR035965">
    <property type="entry name" value="PAS-like_dom_sf"/>
</dbReference>
<keyword evidence="9" id="KW-1133">Transmembrane helix</keyword>
<keyword evidence="9" id="KW-0812">Transmembrane</keyword>
<dbReference type="Gene3D" id="1.10.287.130">
    <property type="match status" value="1"/>
</dbReference>
<gene>
    <name evidence="13" type="ORF">VF724_13430</name>
</gene>
<dbReference type="SMART" id="SM00091">
    <property type="entry name" value="PAS"/>
    <property type="match status" value="2"/>
</dbReference>
<dbReference type="InterPro" id="IPR000014">
    <property type="entry name" value="PAS"/>
</dbReference>
<dbReference type="InterPro" id="IPR003594">
    <property type="entry name" value="HATPase_dom"/>
</dbReference>
<feature type="transmembrane region" description="Helical" evidence="9">
    <location>
        <begin position="5"/>
        <end position="22"/>
    </location>
</feature>
<evidence type="ECO:0000256" key="3">
    <source>
        <dbReference type="ARBA" id="ARBA00022553"/>
    </source>
</evidence>
<evidence type="ECO:0000256" key="8">
    <source>
        <dbReference type="ARBA" id="ARBA00023012"/>
    </source>
</evidence>
<keyword evidence="14" id="KW-1185">Reference proteome</keyword>